<dbReference type="Proteomes" id="UP001596119">
    <property type="component" value="Unassembled WGS sequence"/>
</dbReference>
<accession>A0ABW1I7D6</accession>
<evidence type="ECO:0000313" key="3">
    <source>
        <dbReference type="Proteomes" id="UP001596119"/>
    </source>
</evidence>
<comment type="caution">
    <text evidence="2">The sequence shown here is derived from an EMBL/GenBank/DDBJ whole genome shotgun (WGS) entry which is preliminary data.</text>
</comment>
<organism evidence="2 3">
    <name type="scientific">Pseudonocardia lutea</name>
    <dbReference type="NCBI Taxonomy" id="2172015"/>
    <lineage>
        <taxon>Bacteria</taxon>
        <taxon>Bacillati</taxon>
        <taxon>Actinomycetota</taxon>
        <taxon>Actinomycetes</taxon>
        <taxon>Pseudonocardiales</taxon>
        <taxon>Pseudonocardiaceae</taxon>
        <taxon>Pseudonocardia</taxon>
    </lineage>
</organism>
<gene>
    <name evidence="2" type="ORF">ACFQH9_10525</name>
</gene>
<feature type="region of interest" description="Disordered" evidence="1">
    <location>
        <begin position="52"/>
        <end position="85"/>
    </location>
</feature>
<keyword evidence="3" id="KW-1185">Reference proteome</keyword>
<name>A0ABW1I7D6_9PSEU</name>
<reference evidence="3" key="1">
    <citation type="journal article" date="2019" name="Int. J. Syst. Evol. Microbiol.">
        <title>The Global Catalogue of Microorganisms (GCM) 10K type strain sequencing project: providing services to taxonomists for standard genome sequencing and annotation.</title>
        <authorList>
            <consortium name="The Broad Institute Genomics Platform"/>
            <consortium name="The Broad Institute Genome Sequencing Center for Infectious Disease"/>
            <person name="Wu L."/>
            <person name="Ma J."/>
        </authorList>
    </citation>
    <scope>NUCLEOTIDE SEQUENCE [LARGE SCALE GENOMIC DNA]</scope>
    <source>
        <strain evidence="3">CGMCC 4.7397</strain>
    </source>
</reference>
<sequence>MQLPGVHEERVDEVDVAGQAGRERDGQALGGRHRLSGEREELGALLPVGREQPGRRAVRPHPDLRGRVRLANLGEQEQHQQGATP</sequence>
<dbReference type="RefSeq" id="WP_379565763.1">
    <property type="nucleotide sequence ID" value="NZ_JBHSQK010000019.1"/>
</dbReference>
<feature type="compositionally biased region" description="Basic and acidic residues" evidence="1">
    <location>
        <begin position="1"/>
        <end position="10"/>
    </location>
</feature>
<protein>
    <submittedName>
        <fullName evidence="2">Uncharacterized protein</fullName>
    </submittedName>
</protein>
<evidence type="ECO:0000313" key="2">
    <source>
        <dbReference type="EMBL" id="MFC5948708.1"/>
    </source>
</evidence>
<feature type="region of interest" description="Disordered" evidence="1">
    <location>
        <begin position="1"/>
        <end position="35"/>
    </location>
</feature>
<evidence type="ECO:0000256" key="1">
    <source>
        <dbReference type="SAM" id="MobiDB-lite"/>
    </source>
</evidence>
<dbReference type="EMBL" id="JBHSQK010000019">
    <property type="protein sequence ID" value="MFC5948708.1"/>
    <property type="molecule type" value="Genomic_DNA"/>
</dbReference>
<proteinExistence type="predicted"/>